<evidence type="ECO:0000313" key="2">
    <source>
        <dbReference type="RefSeq" id="XP_015607714.2"/>
    </source>
</evidence>
<dbReference type="AlphaFoldDB" id="A0AAJ7CDT8"/>
<dbReference type="KEGG" id="ccin:107273733"/>
<keyword evidence="1" id="KW-1185">Reference proteome</keyword>
<protein>
    <submittedName>
        <fullName evidence="2">Uncharacterized protein LOC107273733</fullName>
    </submittedName>
</protein>
<name>A0AAJ7CDT8_CEPCN</name>
<dbReference type="Proteomes" id="UP000694920">
    <property type="component" value="Unplaced"/>
</dbReference>
<dbReference type="GeneID" id="107273733"/>
<accession>A0AAJ7CDT8</accession>
<reference evidence="2" key="1">
    <citation type="submission" date="2025-08" db="UniProtKB">
        <authorList>
            <consortium name="RefSeq"/>
        </authorList>
    </citation>
    <scope>IDENTIFICATION</scope>
</reference>
<gene>
    <name evidence="2" type="primary">LOC107273733</name>
</gene>
<proteinExistence type="predicted"/>
<dbReference type="RefSeq" id="XP_015607714.2">
    <property type="nucleotide sequence ID" value="XM_015752228.2"/>
</dbReference>
<organism evidence="1 2">
    <name type="scientific">Cephus cinctus</name>
    <name type="common">Wheat stem sawfly</name>
    <dbReference type="NCBI Taxonomy" id="211228"/>
    <lineage>
        <taxon>Eukaryota</taxon>
        <taxon>Metazoa</taxon>
        <taxon>Ecdysozoa</taxon>
        <taxon>Arthropoda</taxon>
        <taxon>Hexapoda</taxon>
        <taxon>Insecta</taxon>
        <taxon>Pterygota</taxon>
        <taxon>Neoptera</taxon>
        <taxon>Endopterygota</taxon>
        <taxon>Hymenoptera</taxon>
        <taxon>Cephoidea</taxon>
        <taxon>Cephidae</taxon>
        <taxon>Cephus</taxon>
    </lineage>
</organism>
<evidence type="ECO:0000313" key="1">
    <source>
        <dbReference type="Proteomes" id="UP000694920"/>
    </source>
</evidence>
<sequence>MYHVSRYLTSKFTSHSHSFSKMIGNYHTIMKIIIVLAAFTALSSAVQWNDLRVKWSGTDLFRLNSFFKVPRESKNAFIEGWVSVPGVNDHPVTVYCFKDDGRFCILTDSYGNIAGFQVGARARDVENEKIPYKPSTFPAYKKKNLFGEDFWTVTVYTVDPDVIDVGGRRDAGGLTGTTGIWIEEGDSYKAISRNLDTMLKTLDFHEENCVAKMGTHYYYAMNESLVCEEFYPIFLLYEDGDLLGLGFQVFGASSKVSRNWYEWVPSLFIRPTIPNSPQCLVDWTAKYGLISMHVYFVDKPWKISC</sequence>